<organism evidence="6 7">
    <name type="scientific">Acrodontium crateriforme</name>
    <dbReference type="NCBI Taxonomy" id="150365"/>
    <lineage>
        <taxon>Eukaryota</taxon>
        <taxon>Fungi</taxon>
        <taxon>Dikarya</taxon>
        <taxon>Ascomycota</taxon>
        <taxon>Pezizomycotina</taxon>
        <taxon>Dothideomycetes</taxon>
        <taxon>Dothideomycetidae</taxon>
        <taxon>Mycosphaerellales</taxon>
        <taxon>Teratosphaeriaceae</taxon>
        <taxon>Acrodontium</taxon>
    </lineage>
</organism>
<keyword evidence="3" id="KW-0733">Signal recognition particle</keyword>
<feature type="region of interest" description="Disordered" evidence="5">
    <location>
        <begin position="28"/>
        <end position="84"/>
    </location>
</feature>
<accession>A0AAQ3MD65</accession>
<sequence length="288" mass="31633">MANPRIEEISDDEIDDPEEMDLDAFDFARPQKGGLQPSMDPAASQMNPSELQALLSGGAPPSGNFPPQPRSNADRERIMREQQQKSKEFQCIYPVYFDATRSREQGRRVSKEDAVKNPLAREIVDALQYIGGKHNIPFQVMLEPAKTHPKDWANPGRVKVLVKKDGEPISPKVQNKHHLYKMIAEFLRANPTTEDSPMRLRIQGMPMPKEKIPPPAVPRGFKIGNILPLHSPALSGGGVSENFLKDMMSEMGGQLPPGMEGMAGLMGAGGAGPSAPSKPKKTVIRAKK</sequence>
<dbReference type="EMBL" id="CP138589">
    <property type="protein sequence ID" value="WPH03437.1"/>
    <property type="molecule type" value="Genomic_DNA"/>
</dbReference>
<dbReference type="GO" id="GO:0006617">
    <property type="term" value="P:SRP-dependent cotranslational protein targeting to membrane, signal sequence recognition"/>
    <property type="evidence" value="ECO:0007669"/>
    <property type="project" value="TreeGrafter"/>
</dbReference>
<protein>
    <submittedName>
        <fullName evidence="6">Signal recognition particle SEC65 subunit</fullName>
    </submittedName>
</protein>
<evidence type="ECO:0000256" key="4">
    <source>
        <dbReference type="ARBA" id="ARBA00023274"/>
    </source>
</evidence>
<evidence type="ECO:0000313" key="7">
    <source>
        <dbReference type="Proteomes" id="UP001303373"/>
    </source>
</evidence>
<feature type="compositionally biased region" description="Basic and acidic residues" evidence="5">
    <location>
        <begin position="72"/>
        <end position="84"/>
    </location>
</feature>
<dbReference type="InterPro" id="IPR036521">
    <property type="entry name" value="SRP19-like_sf"/>
</dbReference>
<dbReference type="Gene3D" id="3.30.56.30">
    <property type="entry name" value="Signal recognition particle, SRP19-like subunit"/>
    <property type="match status" value="1"/>
</dbReference>
<dbReference type="GO" id="GO:0008312">
    <property type="term" value="F:7S RNA binding"/>
    <property type="evidence" value="ECO:0007669"/>
    <property type="project" value="InterPro"/>
</dbReference>
<evidence type="ECO:0000256" key="5">
    <source>
        <dbReference type="SAM" id="MobiDB-lite"/>
    </source>
</evidence>
<gene>
    <name evidence="6" type="ORF">R9X50_00631700</name>
</gene>
<dbReference type="InterPro" id="IPR002778">
    <property type="entry name" value="Signal_recog_particle_SRP19"/>
</dbReference>
<dbReference type="AlphaFoldDB" id="A0AAQ3MD65"/>
<evidence type="ECO:0000256" key="3">
    <source>
        <dbReference type="ARBA" id="ARBA00023135"/>
    </source>
</evidence>
<feature type="region of interest" description="Disordered" evidence="5">
    <location>
        <begin position="266"/>
        <end position="288"/>
    </location>
</feature>
<dbReference type="PANTHER" id="PTHR17453:SF0">
    <property type="entry name" value="SIGNAL RECOGNITION PARTICLE 19 KDA PROTEIN"/>
    <property type="match status" value="1"/>
</dbReference>
<proteinExistence type="predicted"/>
<evidence type="ECO:0000256" key="2">
    <source>
        <dbReference type="ARBA" id="ARBA00022490"/>
    </source>
</evidence>
<dbReference type="Pfam" id="PF01922">
    <property type="entry name" value="SRP19"/>
    <property type="match status" value="1"/>
</dbReference>
<dbReference type="SUPFAM" id="SSF69695">
    <property type="entry name" value="SRP19"/>
    <property type="match status" value="1"/>
</dbReference>
<evidence type="ECO:0000313" key="6">
    <source>
        <dbReference type="EMBL" id="WPH03437.1"/>
    </source>
</evidence>
<feature type="compositionally biased region" description="Basic residues" evidence="5">
    <location>
        <begin position="278"/>
        <end position="288"/>
    </location>
</feature>
<keyword evidence="4" id="KW-0687">Ribonucleoprotein</keyword>
<dbReference type="Proteomes" id="UP001303373">
    <property type="component" value="Chromosome 10"/>
</dbReference>
<dbReference type="PANTHER" id="PTHR17453">
    <property type="entry name" value="SIGNAL RECOGNITION PARTICLE 19 KD PROTEIN"/>
    <property type="match status" value="1"/>
</dbReference>
<evidence type="ECO:0000256" key="1">
    <source>
        <dbReference type="ARBA" id="ARBA00004496"/>
    </source>
</evidence>
<dbReference type="FunFam" id="3.30.56.30:FF:000003">
    <property type="entry name" value="Signal recognition particle SEC65 subunit"/>
    <property type="match status" value="1"/>
</dbReference>
<dbReference type="GO" id="GO:0005786">
    <property type="term" value="C:signal recognition particle, endoplasmic reticulum targeting"/>
    <property type="evidence" value="ECO:0007669"/>
    <property type="project" value="UniProtKB-KW"/>
</dbReference>
<keyword evidence="7" id="KW-1185">Reference proteome</keyword>
<reference evidence="6 7" key="1">
    <citation type="submission" date="2023-11" db="EMBL/GenBank/DDBJ databases">
        <title>An acidophilic fungus is an integral part of prey digestion in a carnivorous sundew plant.</title>
        <authorList>
            <person name="Tsai I.J."/>
        </authorList>
    </citation>
    <scope>NUCLEOTIDE SEQUENCE [LARGE SCALE GENOMIC DNA]</scope>
    <source>
        <strain evidence="6">169a</strain>
    </source>
</reference>
<name>A0AAQ3MD65_9PEZI</name>
<comment type="subcellular location">
    <subcellularLocation>
        <location evidence="1">Cytoplasm</location>
    </subcellularLocation>
</comment>
<keyword evidence="2" id="KW-0963">Cytoplasm</keyword>